<evidence type="ECO:0000256" key="5">
    <source>
        <dbReference type="ARBA" id="ARBA00022448"/>
    </source>
</evidence>
<name>A0A1E5Q5S0_9PROT</name>
<proteinExistence type="inferred from homology"/>
<keyword evidence="7" id="KW-0997">Cell inner membrane</keyword>
<dbReference type="Gene3D" id="3.30.420.270">
    <property type="match status" value="1"/>
</dbReference>
<comment type="subcellular location">
    <subcellularLocation>
        <location evidence="2">Cell inner membrane</location>
        <topology evidence="2">Single-pass type II membrane protein</topology>
    </subcellularLocation>
    <subcellularLocation>
        <location evidence="12">Cell membrane</location>
        <topology evidence="12">Single-pass type II membrane protein</topology>
    </subcellularLocation>
</comment>
<dbReference type="PANTHER" id="PTHR30558:SF12">
    <property type="entry name" value="BIOPOLYMER TRANSPORT PROTEIN EXBD"/>
    <property type="match status" value="1"/>
</dbReference>
<comment type="subunit">
    <text evidence="4">The accessory proteins ExbB and ExbD seem to form a complex with TonB.</text>
</comment>
<accession>A0A1E5Q5S0</accession>
<evidence type="ECO:0000256" key="13">
    <source>
        <dbReference type="SAM" id="Phobius"/>
    </source>
</evidence>
<evidence type="ECO:0000313" key="15">
    <source>
        <dbReference type="Proteomes" id="UP000095347"/>
    </source>
</evidence>
<dbReference type="STRING" id="28181.BEN30_13840"/>
<keyword evidence="10 13" id="KW-1133">Transmembrane helix</keyword>
<dbReference type="PANTHER" id="PTHR30558">
    <property type="entry name" value="EXBD MEMBRANE COMPONENT OF PMF-DRIVEN MACROMOLECULE IMPORT SYSTEM"/>
    <property type="match status" value="1"/>
</dbReference>
<keyword evidence="5 12" id="KW-0813">Transport</keyword>
<evidence type="ECO:0000256" key="12">
    <source>
        <dbReference type="RuleBase" id="RU003879"/>
    </source>
</evidence>
<evidence type="ECO:0000256" key="4">
    <source>
        <dbReference type="ARBA" id="ARBA00011471"/>
    </source>
</evidence>
<dbReference type="InterPro" id="IPR003400">
    <property type="entry name" value="ExbD"/>
</dbReference>
<dbReference type="GO" id="GO:0005886">
    <property type="term" value="C:plasma membrane"/>
    <property type="evidence" value="ECO:0007669"/>
    <property type="project" value="UniProtKB-SubCell"/>
</dbReference>
<comment type="similarity">
    <text evidence="3 12">Belongs to the ExbD/TolR family.</text>
</comment>
<evidence type="ECO:0000256" key="11">
    <source>
        <dbReference type="ARBA" id="ARBA00023136"/>
    </source>
</evidence>
<keyword evidence="15" id="KW-1185">Reference proteome</keyword>
<feature type="transmembrane region" description="Helical" evidence="13">
    <location>
        <begin position="20"/>
        <end position="41"/>
    </location>
</feature>
<evidence type="ECO:0000256" key="7">
    <source>
        <dbReference type="ARBA" id="ARBA00022519"/>
    </source>
</evidence>
<dbReference type="AlphaFoldDB" id="A0A1E5Q5S0"/>
<dbReference type="EMBL" id="MCGG01000047">
    <property type="protein sequence ID" value="OEJ65638.1"/>
    <property type="molecule type" value="Genomic_DNA"/>
</dbReference>
<evidence type="ECO:0000256" key="10">
    <source>
        <dbReference type="ARBA" id="ARBA00022989"/>
    </source>
</evidence>
<organism evidence="14 15">
    <name type="scientific">Magnetovibrio blakemorei</name>
    <dbReference type="NCBI Taxonomy" id="28181"/>
    <lineage>
        <taxon>Bacteria</taxon>
        <taxon>Pseudomonadati</taxon>
        <taxon>Pseudomonadota</taxon>
        <taxon>Alphaproteobacteria</taxon>
        <taxon>Rhodospirillales</taxon>
        <taxon>Magnetovibrionaceae</taxon>
        <taxon>Magnetovibrio</taxon>
    </lineage>
</organism>
<reference evidence="15" key="1">
    <citation type="submission" date="2016-07" db="EMBL/GenBank/DDBJ databases">
        <authorList>
            <person name="Florea S."/>
            <person name="Webb J.S."/>
            <person name="Jaromczyk J."/>
            <person name="Schardl C.L."/>
        </authorList>
    </citation>
    <scope>NUCLEOTIDE SEQUENCE [LARGE SCALE GENOMIC DNA]</scope>
    <source>
        <strain evidence="15">MV-1</strain>
    </source>
</reference>
<evidence type="ECO:0000256" key="3">
    <source>
        <dbReference type="ARBA" id="ARBA00005811"/>
    </source>
</evidence>
<comment type="function">
    <text evidence="1">Involved in the TonB-dependent energy-dependent transport of various receptor-bound substrates.</text>
</comment>
<protein>
    <submittedName>
        <fullName evidence="14">Biopolymer transporter ExbD</fullName>
    </submittedName>
</protein>
<dbReference type="OrthoDB" id="9798629at2"/>
<evidence type="ECO:0000256" key="6">
    <source>
        <dbReference type="ARBA" id="ARBA00022475"/>
    </source>
</evidence>
<evidence type="ECO:0000256" key="1">
    <source>
        <dbReference type="ARBA" id="ARBA00003540"/>
    </source>
</evidence>
<dbReference type="GO" id="GO:0022857">
    <property type="term" value="F:transmembrane transporter activity"/>
    <property type="evidence" value="ECO:0007669"/>
    <property type="project" value="InterPro"/>
</dbReference>
<evidence type="ECO:0000313" key="14">
    <source>
        <dbReference type="EMBL" id="OEJ65638.1"/>
    </source>
</evidence>
<dbReference type="Pfam" id="PF02472">
    <property type="entry name" value="ExbD"/>
    <property type="match status" value="1"/>
</dbReference>
<dbReference type="GO" id="GO:0015031">
    <property type="term" value="P:protein transport"/>
    <property type="evidence" value="ECO:0007669"/>
    <property type="project" value="UniProtKB-KW"/>
</dbReference>
<dbReference type="RefSeq" id="WP_069958664.1">
    <property type="nucleotide sequence ID" value="NZ_MCGG01000047.1"/>
</dbReference>
<sequence length="135" mass="14281">MAGGVSGGDPDQPMSEINVTPLVDVMLVLLVIFIVAAPLMAEALRVDLPKAQSEPMTEPRVTTLEVMSDGSLLLDGEKVADSLIPARLKTISHEDSERVLKLGGDGAVPYQRIAEVLAMAKQSGITRIAFATQSP</sequence>
<evidence type="ECO:0000256" key="2">
    <source>
        <dbReference type="ARBA" id="ARBA00004249"/>
    </source>
</evidence>
<keyword evidence="11 13" id="KW-0472">Membrane</keyword>
<comment type="caution">
    <text evidence="14">The sequence shown here is derived from an EMBL/GenBank/DDBJ whole genome shotgun (WGS) entry which is preliminary data.</text>
</comment>
<keyword evidence="6" id="KW-1003">Cell membrane</keyword>
<dbReference type="Proteomes" id="UP000095347">
    <property type="component" value="Unassembled WGS sequence"/>
</dbReference>
<keyword evidence="9 12" id="KW-0653">Protein transport</keyword>
<gene>
    <name evidence="14" type="ORF">BEN30_13840</name>
</gene>
<keyword evidence="8 12" id="KW-0812">Transmembrane</keyword>
<evidence type="ECO:0000256" key="9">
    <source>
        <dbReference type="ARBA" id="ARBA00022927"/>
    </source>
</evidence>
<evidence type="ECO:0000256" key="8">
    <source>
        <dbReference type="ARBA" id="ARBA00022692"/>
    </source>
</evidence>